<comment type="caution">
    <text evidence="1">The sequence shown here is derived from an EMBL/GenBank/DDBJ whole genome shotgun (WGS) entry which is preliminary data.</text>
</comment>
<evidence type="ECO:0000313" key="2">
    <source>
        <dbReference type="Proteomes" id="UP000005039"/>
    </source>
</evidence>
<name>I0R4X1_9FIRM</name>
<keyword evidence="2" id="KW-1185">Reference proteome</keyword>
<organism evidence="1 2">
    <name type="scientific">Lachnoanaerobaculum saburreum F0468</name>
    <dbReference type="NCBI Taxonomy" id="1095750"/>
    <lineage>
        <taxon>Bacteria</taxon>
        <taxon>Bacillati</taxon>
        <taxon>Bacillota</taxon>
        <taxon>Clostridia</taxon>
        <taxon>Lachnospirales</taxon>
        <taxon>Lachnospiraceae</taxon>
        <taxon>Lachnoanaerobaculum</taxon>
    </lineage>
</organism>
<dbReference type="Proteomes" id="UP000005039">
    <property type="component" value="Unassembled WGS sequence"/>
</dbReference>
<reference evidence="1 2" key="1">
    <citation type="submission" date="2012-03" db="EMBL/GenBank/DDBJ databases">
        <authorList>
            <person name="Durkin A.S."/>
            <person name="McCorrison J."/>
            <person name="Torralba M."/>
            <person name="Gillis M."/>
            <person name="Methe B."/>
            <person name="Sutton G."/>
            <person name="Nelson K.E."/>
        </authorList>
    </citation>
    <scope>NUCLEOTIDE SEQUENCE [LARGE SCALE GENOMIC DNA]</scope>
    <source>
        <strain evidence="1 2">F0468</strain>
    </source>
</reference>
<dbReference type="EMBL" id="AJGH01000125">
    <property type="protein sequence ID" value="EIC94729.1"/>
    <property type="molecule type" value="Genomic_DNA"/>
</dbReference>
<sequence length="54" mass="6547">MFILYTFKILLVNKIFNIFLIKTMKIHSYLNIGFDFPTKYIDYNSDISQSIEYK</sequence>
<gene>
    <name evidence="1" type="ORF">HMPREF9970_1992</name>
</gene>
<accession>I0R4X1</accession>
<protein>
    <submittedName>
        <fullName evidence="1">Uncharacterized protein</fullName>
    </submittedName>
</protein>
<proteinExistence type="predicted"/>
<evidence type="ECO:0000313" key="1">
    <source>
        <dbReference type="EMBL" id="EIC94729.1"/>
    </source>
</evidence>
<dbReference type="AlphaFoldDB" id="I0R4X1"/>